<feature type="domain" description="SET" evidence="2">
    <location>
        <begin position="361"/>
        <end position="519"/>
    </location>
</feature>
<protein>
    <recommendedName>
        <fullName evidence="2">SET domain-containing protein</fullName>
    </recommendedName>
</protein>
<dbReference type="PANTHER" id="PTHR47332:SF4">
    <property type="entry name" value="SET DOMAIN-CONTAINING PROTEIN 5"/>
    <property type="match status" value="1"/>
</dbReference>
<dbReference type="InParanoid" id="A0A409W359"/>
<evidence type="ECO:0000313" key="4">
    <source>
        <dbReference type="Proteomes" id="UP000284842"/>
    </source>
</evidence>
<dbReference type="STRING" id="181874.A0A409W359"/>
<dbReference type="PANTHER" id="PTHR47332">
    <property type="entry name" value="SET DOMAIN-CONTAINING PROTEIN 5"/>
    <property type="match status" value="1"/>
</dbReference>
<feature type="region of interest" description="Disordered" evidence="1">
    <location>
        <begin position="1"/>
        <end position="112"/>
    </location>
</feature>
<dbReference type="Gene3D" id="2.170.270.10">
    <property type="entry name" value="SET domain"/>
    <property type="match status" value="1"/>
</dbReference>
<reference evidence="3 4" key="1">
    <citation type="journal article" date="2018" name="Evol. Lett.">
        <title>Horizontal gene cluster transfer increased hallucinogenic mushroom diversity.</title>
        <authorList>
            <person name="Reynolds H.T."/>
            <person name="Vijayakumar V."/>
            <person name="Gluck-Thaler E."/>
            <person name="Korotkin H.B."/>
            <person name="Matheny P.B."/>
            <person name="Slot J.C."/>
        </authorList>
    </citation>
    <scope>NUCLEOTIDE SEQUENCE [LARGE SCALE GENOMIC DNA]</scope>
    <source>
        <strain evidence="3 4">2629</strain>
    </source>
</reference>
<proteinExistence type="predicted"/>
<evidence type="ECO:0000256" key="1">
    <source>
        <dbReference type="SAM" id="MobiDB-lite"/>
    </source>
</evidence>
<keyword evidence="4" id="KW-1185">Reference proteome</keyword>
<dbReference type="InterPro" id="IPR046341">
    <property type="entry name" value="SET_dom_sf"/>
</dbReference>
<evidence type="ECO:0000313" key="3">
    <source>
        <dbReference type="EMBL" id="PPQ72898.1"/>
    </source>
</evidence>
<evidence type="ECO:0000259" key="2">
    <source>
        <dbReference type="PROSITE" id="PS50280"/>
    </source>
</evidence>
<accession>A0A409W359</accession>
<dbReference type="SMART" id="SM00317">
    <property type="entry name" value="SET"/>
    <property type="match status" value="1"/>
</dbReference>
<sequence length="737" mass="82155">MPSRHSSAYPTQSPSNHHYAHQSSVQAYDNHLTPALRDYGVEKGGNAATEPRRRRKSVAFVAEDEEIVLPSDKPLSTPSHRRQRQPSQERRQRAPSKERRSVYVQNDDPFSDNWSAQSQPMYATQHARSPPVHPPPVVYVQPISLPISPPGGHVYHVIPQPQLSPSRKRRFSIVSPPMAPQQVYVSPDPFVGGQELPSPRKRRHSIVQPESLDEKRVIPTHQPIKIPRSPPRAKASRGPVSYNGEPPKRGPLPSDDAFVHKSAPAGAFTREACRDISRKVHIELDLPDFDFARHIRNRSYVIRSHRFGGGPRRSVTMLDSGVDAMLPIEPLLGMVGIDGLGPQTTSDSQMALKHQKPHFSPKFELAKAKGKGLGMFATAPIDVGERVLVEHPAVVTPYVIGVNIPLDELYADIFGKLSEGPYQEVMALPTDVDCTHRPNLGRGVYEAIMRLNSLAVQLGTPAEENAELSTHRALFIQGTRFNHSCGPNARYEWDADLFALIITAVRPIQPDEEICIPYVPSELTSGPRAAALYTTYGFKCRCSFCTRPEKDIARADLARTILTNFWGSPSHSSSASHMSVASFNGDASDSDDDDDLEGVLVCRPPVFEHWAADLSIPRDLLIKAHLHALKLIAREGLEIMDIGPRANAGRDVGRHIDGLSMCYGAIEDVEKFREWTKRAEESRLKATRYEMRGDRVAFSKWLSNPASFPVWGWRKAAEEGRDGEGVGDRRRYSYFDF</sequence>
<dbReference type="AlphaFoldDB" id="A0A409W359"/>
<dbReference type="Proteomes" id="UP000284842">
    <property type="component" value="Unassembled WGS sequence"/>
</dbReference>
<organism evidence="3 4">
    <name type="scientific">Panaeolus cyanescens</name>
    <dbReference type="NCBI Taxonomy" id="181874"/>
    <lineage>
        <taxon>Eukaryota</taxon>
        <taxon>Fungi</taxon>
        <taxon>Dikarya</taxon>
        <taxon>Basidiomycota</taxon>
        <taxon>Agaricomycotina</taxon>
        <taxon>Agaricomycetes</taxon>
        <taxon>Agaricomycetidae</taxon>
        <taxon>Agaricales</taxon>
        <taxon>Agaricineae</taxon>
        <taxon>Galeropsidaceae</taxon>
        <taxon>Panaeolus</taxon>
    </lineage>
</organism>
<feature type="compositionally biased region" description="Polar residues" evidence="1">
    <location>
        <begin position="1"/>
        <end position="27"/>
    </location>
</feature>
<gene>
    <name evidence="3" type="ORF">CVT24_001495</name>
</gene>
<name>A0A409W359_9AGAR</name>
<feature type="region of interest" description="Disordered" evidence="1">
    <location>
        <begin position="184"/>
        <end position="255"/>
    </location>
</feature>
<dbReference type="EMBL" id="NHTK01005846">
    <property type="protein sequence ID" value="PPQ72898.1"/>
    <property type="molecule type" value="Genomic_DNA"/>
</dbReference>
<dbReference type="SUPFAM" id="SSF82199">
    <property type="entry name" value="SET domain"/>
    <property type="match status" value="1"/>
</dbReference>
<dbReference type="OrthoDB" id="265717at2759"/>
<dbReference type="CDD" id="cd20071">
    <property type="entry name" value="SET_SMYD"/>
    <property type="match status" value="1"/>
</dbReference>
<dbReference type="InterPro" id="IPR053185">
    <property type="entry name" value="SET_domain_protein"/>
</dbReference>
<dbReference type="Pfam" id="PF00856">
    <property type="entry name" value="SET"/>
    <property type="match status" value="1"/>
</dbReference>
<feature type="compositionally biased region" description="Basic and acidic residues" evidence="1">
    <location>
        <begin position="87"/>
        <end position="101"/>
    </location>
</feature>
<dbReference type="InterPro" id="IPR001214">
    <property type="entry name" value="SET_dom"/>
</dbReference>
<comment type="caution">
    <text evidence="3">The sequence shown here is derived from an EMBL/GenBank/DDBJ whole genome shotgun (WGS) entry which is preliminary data.</text>
</comment>
<dbReference type="PROSITE" id="PS50280">
    <property type="entry name" value="SET"/>
    <property type="match status" value="1"/>
</dbReference>